<gene>
    <name evidence="1" type="ORF">Tco_0727990</name>
</gene>
<name>A0ABQ4YJV9_9ASTR</name>
<dbReference type="PANTHER" id="PTHR34222">
    <property type="entry name" value="GAG_PRE-INTEGRS DOMAIN-CONTAINING PROTEIN"/>
    <property type="match status" value="1"/>
</dbReference>
<protein>
    <submittedName>
        <fullName evidence="1">Ribonuclease H-like domain-containing protein</fullName>
    </submittedName>
</protein>
<reference evidence="1" key="2">
    <citation type="submission" date="2022-01" db="EMBL/GenBank/DDBJ databases">
        <authorList>
            <person name="Yamashiro T."/>
            <person name="Shiraishi A."/>
            <person name="Satake H."/>
            <person name="Nakayama K."/>
        </authorList>
    </citation>
    <scope>NUCLEOTIDE SEQUENCE</scope>
</reference>
<keyword evidence="2" id="KW-1185">Reference proteome</keyword>
<comment type="caution">
    <text evidence="1">The sequence shown here is derived from an EMBL/GenBank/DDBJ whole genome shotgun (WGS) entry which is preliminary data.</text>
</comment>
<reference evidence="1" key="1">
    <citation type="journal article" date="2022" name="Int. J. Mol. Sci.">
        <title>Draft Genome of Tanacetum Coccineum: Genomic Comparison of Closely Related Tanacetum-Family Plants.</title>
        <authorList>
            <person name="Yamashiro T."/>
            <person name="Shiraishi A."/>
            <person name="Nakayama K."/>
            <person name="Satake H."/>
        </authorList>
    </citation>
    <scope>NUCLEOTIDE SEQUENCE</scope>
</reference>
<evidence type="ECO:0000313" key="2">
    <source>
        <dbReference type="Proteomes" id="UP001151760"/>
    </source>
</evidence>
<sequence>MSFEEGGEDCGFYSNKDEVVLKVDDVSLVDGVFEGAFDGDGDEDFVIGEGVVVSSSSFIKSIKSFLGGMMLSSLIMVASSIPHRWKYDVFISFRVMVVDDNITGISFELKLSFGDSLYLHPNDTGGSPIVTIKLTVTENYKDMCNSIVFTWILNSMSFDLYAGAIYAKTVSELWNDLKDIYDKVDGSAVFNLHKSINSLSQIGAYLIDYYNNFNSLWKQFDAMISLPACTCNAAEHFEKHNQLIKLMQFLMGLDDSYLAIRSDILTREPLPLVKVAFAIVSGEESHRNITSNIATKPTATAFAAKTFDIKRFNNNNNWGSSSNSSANNRGPNPNLMCTNCNKIGHTVDRCFEIVGYHAGYIKKNYS</sequence>
<dbReference type="InterPro" id="IPR036875">
    <property type="entry name" value="Znf_CCHC_sf"/>
</dbReference>
<accession>A0ABQ4YJV9</accession>
<dbReference type="EMBL" id="BQNB010010500">
    <property type="protein sequence ID" value="GJS78109.1"/>
    <property type="molecule type" value="Genomic_DNA"/>
</dbReference>
<proteinExistence type="predicted"/>
<dbReference type="Proteomes" id="UP001151760">
    <property type="component" value="Unassembled WGS sequence"/>
</dbReference>
<evidence type="ECO:0000313" key="1">
    <source>
        <dbReference type="EMBL" id="GJS78109.1"/>
    </source>
</evidence>
<organism evidence="1 2">
    <name type="scientific">Tanacetum coccineum</name>
    <dbReference type="NCBI Taxonomy" id="301880"/>
    <lineage>
        <taxon>Eukaryota</taxon>
        <taxon>Viridiplantae</taxon>
        <taxon>Streptophyta</taxon>
        <taxon>Embryophyta</taxon>
        <taxon>Tracheophyta</taxon>
        <taxon>Spermatophyta</taxon>
        <taxon>Magnoliopsida</taxon>
        <taxon>eudicotyledons</taxon>
        <taxon>Gunneridae</taxon>
        <taxon>Pentapetalae</taxon>
        <taxon>asterids</taxon>
        <taxon>campanulids</taxon>
        <taxon>Asterales</taxon>
        <taxon>Asteraceae</taxon>
        <taxon>Asteroideae</taxon>
        <taxon>Anthemideae</taxon>
        <taxon>Anthemidinae</taxon>
        <taxon>Tanacetum</taxon>
    </lineage>
</organism>
<dbReference type="PANTHER" id="PTHR34222:SF99">
    <property type="entry name" value="PROTEIN, PUTATIVE-RELATED"/>
    <property type="match status" value="1"/>
</dbReference>
<dbReference type="SUPFAM" id="SSF57756">
    <property type="entry name" value="Retrovirus zinc finger-like domains"/>
    <property type="match status" value="1"/>
</dbReference>